<reference evidence="1 2" key="1">
    <citation type="submission" date="2018-08" db="EMBL/GenBank/DDBJ databases">
        <title>Muricauda nanhaiensis sp. nov., isolated from seawater of the South China Sea.</title>
        <authorList>
            <person name="Dang Y."/>
        </authorList>
    </citation>
    <scope>NUCLEOTIDE SEQUENCE [LARGE SCALE GENOMIC DNA]</scope>
    <source>
        <strain evidence="1 2">SM1704</strain>
    </source>
</reference>
<protein>
    <submittedName>
        <fullName evidence="1">Uncharacterized protein</fullName>
    </submittedName>
</protein>
<name>A0A371JL70_9FLAO</name>
<sequence length="158" mass="17855">MTKDLQLTEYGSGGDITLMADDLLLNEELLQMAYLAMFGGNKEASTKGNELEDEERVDWWGNTLLFGEKTNKQMNSTTERILDDVVLNSSGRLEIKRAVEKDLEFLAPIAEVTVAVSIETSNRVEIFIKLERLSNQQEKILQLIFDNATKAIIIDQEI</sequence>
<organism evidence="1 2">
    <name type="scientific">Flagellimonas nanhaiensis</name>
    <dbReference type="NCBI Taxonomy" id="2292706"/>
    <lineage>
        <taxon>Bacteria</taxon>
        <taxon>Pseudomonadati</taxon>
        <taxon>Bacteroidota</taxon>
        <taxon>Flavobacteriia</taxon>
        <taxon>Flavobacteriales</taxon>
        <taxon>Flavobacteriaceae</taxon>
        <taxon>Flagellimonas</taxon>
    </lineage>
</organism>
<dbReference type="OrthoDB" id="1493898at2"/>
<gene>
    <name evidence="1" type="ORF">DX873_17600</name>
</gene>
<evidence type="ECO:0000313" key="1">
    <source>
        <dbReference type="EMBL" id="RDY57714.1"/>
    </source>
</evidence>
<accession>A0A371JL70</accession>
<proteinExistence type="predicted"/>
<dbReference type="EMBL" id="QTJX01000007">
    <property type="protein sequence ID" value="RDY57714.1"/>
    <property type="molecule type" value="Genomic_DNA"/>
</dbReference>
<dbReference type="AlphaFoldDB" id="A0A371JL70"/>
<dbReference type="Proteomes" id="UP000261828">
    <property type="component" value="Unassembled WGS sequence"/>
</dbReference>
<keyword evidence="2" id="KW-1185">Reference proteome</keyword>
<evidence type="ECO:0000313" key="2">
    <source>
        <dbReference type="Proteomes" id="UP000261828"/>
    </source>
</evidence>
<comment type="caution">
    <text evidence="1">The sequence shown here is derived from an EMBL/GenBank/DDBJ whole genome shotgun (WGS) entry which is preliminary data.</text>
</comment>
<dbReference type="RefSeq" id="WP_116185813.1">
    <property type="nucleotide sequence ID" value="NZ_QTJX01000007.1"/>
</dbReference>